<feature type="compositionally biased region" description="Basic residues" evidence="1">
    <location>
        <begin position="121"/>
        <end position="131"/>
    </location>
</feature>
<name>A0A0H2RNV4_9AGAM</name>
<protein>
    <submittedName>
        <fullName evidence="3">Uncharacterized protein</fullName>
    </submittedName>
</protein>
<reference evidence="3 4" key="1">
    <citation type="submission" date="2015-04" db="EMBL/GenBank/DDBJ databases">
        <title>Complete genome sequence of Schizopora paradoxa KUC8140, a cosmopolitan wood degrader in East Asia.</title>
        <authorList>
            <consortium name="DOE Joint Genome Institute"/>
            <person name="Min B."/>
            <person name="Park H."/>
            <person name="Jang Y."/>
            <person name="Kim J.-J."/>
            <person name="Kim K.H."/>
            <person name="Pangilinan J."/>
            <person name="Lipzen A."/>
            <person name="Riley R."/>
            <person name="Grigoriev I.V."/>
            <person name="Spatafora J.W."/>
            <person name="Choi I.-G."/>
        </authorList>
    </citation>
    <scope>NUCLEOTIDE SEQUENCE [LARGE SCALE GENOMIC DNA]</scope>
    <source>
        <strain evidence="3 4">KUC8140</strain>
    </source>
</reference>
<evidence type="ECO:0000256" key="2">
    <source>
        <dbReference type="SAM" id="SignalP"/>
    </source>
</evidence>
<evidence type="ECO:0000313" key="4">
    <source>
        <dbReference type="Proteomes" id="UP000053477"/>
    </source>
</evidence>
<dbReference type="Proteomes" id="UP000053477">
    <property type="component" value="Unassembled WGS sequence"/>
</dbReference>
<evidence type="ECO:0000256" key="1">
    <source>
        <dbReference type="SAM" id="MobiDB-lite"/>
    </source>
</evidence>
<feature type="compositionally biased region" description="Low complexity" evidence="1">
    <location>
        <begin position="55"/>
        <end position="72"/>
    </location>
</feature>
<keyword evidence="2" id="KW-0732">Signal</keyword>
<feature type="signal peptide" evidence="2">
    <location>
        <begin position="1"/>
        <end position="24"/>
    </location>
</feature>
<keyword evidence="4" id="KW-1185">Reference proteome</keyword>
<feature type="region of interest" description="Disordered" evidence="1">
    <location>
        <begin position="300"/>
        <end position="336"/>
    </location>
</feature>
<feature type="chain" id="PRO_5005201679" evidence="2">
    <location>
        <begin position="25"/>
        <end position="336"/>
    </location>
</feature>
<dbReference type="EMBL" id="KQ085956">
    <property type="protein sequence ID" value="KLO13655.1"/>
    <property type="molecule type" value="Genomic_DNA"/>
</dbReference>
<feature type="compositionally biased region" description="Polar residues" evidence="1">
    <location>
        <begin position="73"/>
        <end position="85"/>
    </location>
</feature>
<accession>A0A0H2RNV4</accession>
<organism evidence="3 4">
    <name type="scientific">Schizopora paradoxa</name>
    <dbReference type="NCBI Taxonomy" id="27342"/>
    <lineage>
        <taxon>Eukaryota</taxon>
        <taxon>Fungi</taxon>
        <taxon>Dikarya</taxon>
        <taxon>Basidiomycota</taxon>
        <taxon>Agaricomycotina</taxon>
        <taxon>Agaricomycetes</taxon>
        <taxon>Hymenochaetales</taxon>
        <taxon>Schizoporaceae</taxon>
        <taxon>Schizopora</taxon>
    </lineage>
</organism>
<dbReference type="AlphaFoldDB" id="A0A0H2RNV4"/>
<proteinExistence type="predicted"/>
<feature type="region of interest" description="Disordered" evidence="1">
    <location>
        <begin position="231"/>
        <end position="275"/>
    </location>
</feature>
<feature type="compositionally biased region" description="Basic and acidic residues" evidence="1">
    <location>
        <begin position="321"/>
        <end position="336"/>
    </location>
</feature>
<feature type="region of interest" description="Disordered" evidence="1">
    <location>
        <begin position="44"/>
        <end position="89"/>
    </location>
</feature>
<evidence type="ECO:0000313" key="3">
    <source>
        <dbReference type="EMBL" id="KLO13655.1"/>
    </source>
</evidence>
<feature type="region of interest" description="Disordered" evidence="1">
    <location>
        <begin position="121"/>
        <end position="150"/>
    </location>
</feature>
<dbReference type="InParanoid" id="A0A0H2RNV4"/>
<gene>
    <name evidence="3" type="ORF">SCHPADRAFT_928393</name>
</gene>
<feature type="compositionally biased region" description="Basic and acidic residues" evidence="1">
    <location>
        <begin position="231"/>
        <end position="270"/>
    </location>
</feature>
<sequence>MKTAFISTTSIAIATFLLTSVAICRPSDFDVLAIGVNSSADSVVASLTTSPPTPSAVDTITSTSTTSMNSTSGEGDSSPTPQDDNPLSGVLGMVGDLLGGLKKRDDKPMILGREYRRRNFKGISRKSTRARRVGEKRASPSGTSAVDRRSKTNDDIAEEYYDWPSYSSDALNLSTQPVVNETSGGYIIEGGSNNGDVIFVGEDSGGNTTRTSEVHTILRFGNARIPIHRNESFKEIGDDRKRPGKLAENRTPSDEKRRDPQARMTSESDNRSSGIQEPRYSWLIERGILLRKWAGSSSGIERYGKEKRGTASEIDPYPPVDMDKTRSCCRNAPERF</sequence>